<dbReference type="InterPro" id="IPR049730">
    <property type="entry name" value="SNF2/RAD54-like_C"/>
</dbReference>
<dbReference type="Proteomes" id="UP000274504">
    <property type="component" value="Unassembled WGS sequence"/>
</dbReference>
<dbReference type="PROSITE" id="PS51194">
    <property type="entry name" value="HELICASE_CTER"/>
    <property type="match status" value="1"/>
</dbReference>
<dbReference type="GO" id="GO:0016787">
    <property type="term" value="F:hydrolase activity"/>
    <property type="evidence" value="ECO:0007669"/>
    <property type="project" value="UniProtKB-KW"/>
</dbReference>
<feature type="domain" description="Helicase C-terminal" evidence="3">
    <location>
        <begin position="631"/>
        <end position="792"/>
    </location>
</feature>
<evidence type="ECO:0000313" key="6">
    <source>
        <dbReference type="WBParaSite" id="HDID_0000205401-mRNA-1"/>
    </source>
</evidence>
<name>A0A0R3SC00_HYMDI</name>
<gene>
    <name evidence="4" type="ORF">HDID_LOCUS2055</name>
</gene>
<dbReference type="InterPro" id="IPR050496">
    <property type="entry name" value="SNF2_RAD54_helicase_repair"/>
</dbReference>
<evidence type="ECO:0000313" key="4">
    <source>
        <dbReference type="EMBL" id="VDL19516.1"/>
    </source>
</evidence>
<accession>A0A0R3SC00</accession>
<dbReference type="PANTHER" id="PTHR45629">
    <property type="entry name" value="SNF2/RAD54 FAMILY MEMBER"/>
    <property type="match status" value="1"/>
</dbReference>
<dbReference type="PANTHER" id="PTHR45629:SF7">
    <property type="entry name" value="DNA EXCISION REPAIR PROTEIN ERCC-6-RELATED"/>
    <property type="match status" value="1"/>
</dbReference>
<evidence type="ECO:0000259" key="2">
    <source>
        <dbReference type="PROSITE" id="PS51192"/>
    </source>
</evidence>
<dbReference type="SMART" id="SM00487">
    <property type="entry name" value="DEXDc"/>
    <property type="match status" value="1"/>
</dbReference>
<dbReference type="Gene3D" id="3.40.50.10810">
    <property type="entry name" value="Tandem AAA-ATPase domain"/>
    <property type="match status" value="1"/>
</dbReference>
<evidence type="ECO:0000256" key="1">
    <source>
        <dbReference type="ARBA" id="ARBA00022801"/>
    </source>
</evidence>
<dbReference type="InterPro" id="IPR027417">
    <property type="entry name" value="P-loop_NTPase"/>
</dbReference>
<proteinExistence type="predicted"/>
<dbReference type="WBParaSite" id="HDID_0000205401-mRNA-1">
    <property type="protein sequence ID" value="HDID_0000205401-mRNA-1"/>
    <property type="gene ID" value="HDID_0000205401"/>
</dbReference>
<dbReference type="GO" id="GO:0015616">
    <property type="term" value="F:DNA translocase activity"/>
    <property type="evidence" value="ECO:0007669"/>
    <property type="project" value="TreeGrafter"/>
</dbReference>
<dbReference type="GO" id="GO:0045003">
    <property type="term" value="P:double-strand break repair via synthesis-dependent strand annealing"/>
    <property type="evidence" value="ECO:0007669"/>
    <property type="project" value="TreeGrafter"/>
</dbReference>
<dbReference type="GO" id="GO:0005524">
    <property type="term" value="F:ATP binding"/>
    <property type="evidence" value="ECO:0007669"/>
    <property type="project" value="InterPro"/>
</dbReference>
<dbReference type="GO" id="GO:0007131">
    <property type="term" value="P:reciprocal meiotic recombination"/>
    <property type="evidence" value="ECO:0007669"/>
    <property type="project" value="TreeGrafter"/>
</dbReference>
<dbReference type="InterPro" id="IPR001650">
    <property type="entry name" value="Helicase_C-like"/>
</dbReference>
<dbReference type="STRING" id="6216.A0A0R3SC00"/>
<dbReference type="OrthoDB" id="413460at2759"/>
<dbReference type="PROSITE" id="PS51192">
    <property type="entry name" value="HELICASE_ATP_BIND_1"/>
    <property type="match status" value="1"/>
</dbReference>
<feature type="domain" description="Helicase ATP-binding" evidence="2">
    <location>
        <begin position="238"/>
        <end position="407"/>
    </location>
</feature>
<dbReference type="InterPro" id="IPR000330">
    <property type="entry name" value="SNF2_N"/>
</dbReference>
<dbReference type="Gene3D" id="1.20.120.850">
    <property type="entry name" value="SWI2/SNF2 ATPases, N-terminal domain"/>
    <property type="match status" value="1"/>
</dbReference>
<dbReference type="CDD" id="cd18793">
    <property type="entry name" value="SF2_C_SNF"/>
    <property type="match status" value="1"/>
</dbReference>
<dbReference type="Pfam" id="PF00176">
    <property type="entry name" value="SNF2-rel_dom"/>
    <property type="match status" value="1"/>
</dbReference>
<organism evidence="6">
    <name type="scientific">Hymenolepis diminuta</name>
    <name type="common">Rat tapeworm</name>
    <dbReference type="NCBI Taxonomy" id="6216"/>
    <lineage>
        <taxon>Eukaryota</taxon>
        <taxon>Metazoa</taxon>
        <taxon>Spiralia</taxon>
        <taxon>Lophotrochozoa</taxon>
        <taxon>Platyhelminthes</taxon>
        <taxon>Cestoda</taxon>
        <taxon>Eucestoda</taxon>
        <taxon>Cyclophyllidea</taxon>
        <taxon>Hymenolepididae</taxon>
        <taxon>Hymenolepis</taxon>
    </lineage>
</organism>
<dbReference type="SUPFAM" id="SSF52540">
    <property type="entry name" value="P-loop containing nucleoside triphosphate hydrolases"/>
    <property type="match status" value="2"/>
</dbReference>
<keyword evidence="1" id="KW-0378">Hydrolase</keyword>
<dbReference type="Pfam" id="PF00271">
    <property type="entry name" value="Helicase_C"/>
    <property type="match status" value="1"/>
</dbReference>
<dbReference type="Gene3D" id="3.40.50.300">
    <property type="entry name" value="P-loop containing nucleotide triphosphate hydrolases"/>
    <property type="match status" value="1"/>
</dbReference>
<reference evidence="4 5" key="2">
    <citation type="submission" date="2018-11" db="EMBL/GenBank/DDBJ databases">
        <authorList>
            <consortium name="Pathogen Informatics"/>
        </authorList>
    </citation>
    <scope>NUCLEOTIDE SEQUENCE [LARGE SCALE GENOMIC DNA]</scope>
</reference>
<dbReference type="EMBL" id="UYSG01000453">
    <property type="protein sequence ID" value="VDL19516.1"/>
    <property type="molecule type" value="Genomic_DNA"/>
</dbReference>
<dbReference type="SMART" id="SM00490">
    <property type="entry name" value="HELICc"/>
    <property type="match status" value="1"/>
</dbReference>
<dbReference type="InterPro" id="IPR014001">
    <property type="entry name" value="Helicase_ATP-bd"/>
</dbReference>
<reference evidence="6" key="1">
    <citation type="submission" date="2017-02" db="UniProtKB">
        <authorList>
            <consortium name="WormBaseParasite"/>
        </authorList>
    </citation>
    <scope>IDENTIFICATION</scope>
</reference>
<sequence>MRRSAAPSISKQNESNVTLSRNVHSLTSKVCPQKSKFISASKSQIQKINDENVPKLSAEKRYEIVYAKRSTKKHKKWEHDGILILSGLHVKICSIDGKTIASGTLTTAVLTTIELGIVLVVGCYECQLISEIDENRKSIELEVTSVPQKTPAPFRKSLKRFNSIVQTPMFDERAFLLPRPPNAHMWKYNTDGLPVMDVYLGGNLASKLHPYQLEGVKFLYECVLGYRKLNDLDVFGSEEDSECVYGGILADEMGLGKTVQVIGLLSVLLKQGPYGGKPIIRRCLIVTPGSLVMNWQKEFNKWVGRENISTYCVSQDNPIKAYLSQMRPPPVIIISYEMLLQHADRVAEMNLIDLIVCDEGHRLKNLEIKTTVVLKRLPARRRIILTGTPIQNDLNEFWSLAEFVAPGCLAPSREEYRSCIVNPLSRSSHSADLSRIFTPDLDDVEDEASDVLNAIQKLKSALKTFLLRRTSDMVINRLPDKGGPIKFVFNIYFCTVEQIVFCDASPLQRQLEKELLNWVYNQLDMNDLIENDVIDMMGEDTLDSFAQSTGRGVEVLTCIMTFRKLYNHPSLVLEMLDEDIKRKHGLNSSKKQPFPDALVDNLTAILHRGLSHTERTGCSSSTCASSGKLAVLQRLLSKISQMPSDPPRHGGCHRIVLTLDLLEPICRRITNAPCLRIDGKTPTKQRLDIVDRFNSPTCIEKVLLLSSKAGGTGLNLIGADFLVLFDIDWNPATDAQALARVWREGQKRRVHLIRLITADGLEERILQRQVAKSSLAITAISPSFAPTASSASLSLCELRELFQPPPSGTVSWTHDLLDCQCQKGSSPAENSEAPKETEDFFDMEEDTRDFQLGRPGKRAKMDHETLPSFSKGLGQIKNWSHFLTPETISEAAPLFSPPHSIRAVFQHITYANEC</sequence>
<protein>
    <submittedName>
        <fullName evidence="6">DNA repair and recombination protein RAD54B</fullName>
    </submittedName>
</protein>
<dbReference type="AlphaFoldDB" id="A0A0R3SC00"/>
<dbReference type="InterPro" id="IPR038718">
    <property type="entry name" value="SNF2-like_sf"/>
</dbReference>
<evidence type="ECO:0000313" key="5">
    <source>
        <dbReference type="Proteomes" id="UP000274504"/>
    </source>
</evidence>
<evidence type="ECO:0000259" key="3">
    <source>
        <dbReference type="PROSITE" id="PS51194"/>
    </source>
</evidence>
<dbReference type="GO" id="GO:0005634">
    <property type="term" value="C:nucleus"/>
    <property type="evidence" value="ECO:0007669"/>
    <property type="project" value="TreeGrafter"/>
</dbReference>